<evidence type="ECO:0000313" key="1">
    <source>
        <dbReference type="EMBL" id="TDP74792.1"/>
    </source>
</evidence>
<protein>
    <submittedName>
        <fullName evidence="1">Polyketide cyclase/dehydrase/lipid transport protein</fullName>
    </submittedName>
</protein>
<sequence>MFKSIALGLVVLIVGLLGFAATRPDSFSVQRQITIKAPAEKIYPLVNDFHQWTAWSPWEKLDSTMTRTHSGAPAGKGAVYGWKGNKDVGSGRMEITDSTAPSQVQIKLDFFDPFEAQNRTTFSFQPQADGSTQVVWVMQGPMNYVSKLMSVFVSMDKMIGKDFETGLANMKAAAEK</sequence>
<dbReference type="InterPro" id="IPR019587">
    <property type="entry name" value="Polyketide_cyclase/dehydratase"/>
</dbReference>
<dbReference type="Pfam" id="PF10604">
    <property type="entry name" value="Polyketide_cyc2"/>
    <property type="match status" value="1"/>
</dbReference>
<dbReference type="InterPro" id="IPR023393">
    <property type="entry name" value="START-like_dom_sf"/>
</dbReference>
<comment type="caution">
    <text evidence="1">The sequence shown here is derived from an EMBL/GenBank/DDBJ whole genome shotgun (WGS) entry which is preliminary data.</text>
</comment>
<dbReference type="EMBL" id="SNXS01000001">
    <property type="protein sequence ID" value="TDP74792.1"/>
    <property type="molecule type" value="Genomic_DNA"/>
</dbReference>
<dbReference type="AlphaFoldDB" id="A0A4R6QUS6"/>
<gene>
    <name evidence="1" type="ORF">DES47_101860</name>
</gene>
<name>A0A4R6QUS6_9BURK</name>
<accession>A0A4R6QUS6</accession>
<organism evidence="1 2">
    <name type="scientific">Roseateles toxinivorans</name>
    <dbReference type="NCBI Taxonomy" id="270368"/>
    <lineage>
        <taxon>Bacteria</taxon>
        <taxon>Pseudomonadati</taxon>
        <taxon>Pseudomonadota</taxon>
        <taxon>Betaproteobacteria</taxon>
        <taxon>Burkholderiales</taxon>
        <taxon>Sphaerotilaceae</taxon>
        <taxon>Roseateles</taxon>
    </lineage>
</organism>
<evidence type="ECO:0000313" key="2">
    <source>
        <dbReference type="Proteomes" id="UP000295361"/>
    </source>
</evidence>
<proteinExistence type="predicted"/>
<dbReference type="Gene3D" id="3.30.530.20">
    <property type="match status" value="1"/>
</dbReference>
<dbReference type="OrthoDB" id="9807923at2"/>
<reference evidence="1 2" key="1">
    <citation type="submission" date="2019-03" db="EMBL/GenBank/DDBJ databases">
        <title>Genomic Encyclopedia of Type Strains, Phase IV (KMG-IV): sequencing the most valuable type-strain genomes for metagenomic binning, comparative biology and taxonomic classification.</title>
        <authorList>
            <person name="Goeker M."/>
        </authorList>
    </citation>
    <scope>NUCLEOTIDE SEQUENCE [LARGE SCALE GENOMIC DNA]</scope>
    <source>
        <strain evidence="1 2">DSM 16998</strain>
    </source>
</reference>
<dbReference type="Proteomes" id="UP000295361">
    <property type="component" value="Unassembled WGS sequence"/>
</dbReference>
<dbReference type="SUPFAM" id="SSF55961">
    <property type="entry name" value="Bet v1-like"/>
    <property type="match status" value="1"/>
</dbReference>
<dbReference type="CDD" id="cd07818">
    <property type="entry name" value="SRPBCC_1"/>
    <property type="match status" value="1"/>
</dbReference>
<keyword evidence="2" id="KW-1185">Reference proteome</keyword>
<dbReference type="InParanoid" id="A0A4R6QUS6"/>
<dbReference type="RefSeq" id="WP_133699396.1">
    <property type="nucleotide sequence ID" value="NZ_SNXS01000001.1"/>
</dbReference>